<dbReference type="EMBL" id="SHKX01000012">
    <property type="protein sequence ID" value="RZU45014.1"/>
    <property type="molecule type" value="Genomic_DNA"/>
</dbReference>
<sequence length="312" mass="33023">MYKKLLATTAIAAAALTANVSSAWCLFNCDYTKTKYPIVLAPGVLGFDKLVGFVDYWYGIPGALRDGGAKVYVTSASAFNSSEVRGEQLLKQTQDILAMTGAAKVNLMGHSHGGYSVRYVADAMPTRVASLTLIHSPVKGAGLADLIRNVAPAGTFSASLVQTVGTAVSGLITYLAGNTYKEDFMASMDSFTTVGAAGFNSRHPNGVPTSACGEGAYTANGIRNYSWGGTTAFANALDPLDYFFGLTSLAGYEANDGLVGRCSSHFGRVLRDNYPWNHGDAINQMFGIRGLFTPAPTDVYREQANRLKSAGL</sequence>
<dbReference type="Pfam" id="PF00561">
    <property type="entry name" value="Abhydrolase_1"/>
    <property type="match status" value="1"/>
</dbReference>
<evidence type="ECO:0000256" key="1">
    <source>
        <dbReference type="SAM" id="SignalP"/>
    </source>
</evidence>
<dbReference type="RefSeq" id="WP_130412953.1">
    <property type="nucleotide sequence ID" value="NZ_SHKX01000012.1"/>
</dbReference>
<dbReference type="OrthoDB" id="2004167at2"/>
<evidence type="ECO:0000313" key="4">
    <source>
        <dbReference type="Proteomes" id="UP000292423"/>
    </source>
</evidence>
<keyword evidence="4" id="KW-1185">Reference proteome</keyword>
<feature type="domain" description="AB hydrolase-1" evidence="2">
    <location>
        <begin position="36"/>
        <end position="278"/>
    </location>
</feature>
<evidence type="ECO:0000313" key="3">
    <source>
        <dbReference type="EMBL" id="RZU45014.1"/>
    </source>
</evidence>
<dbReference type="Proteomes" id="UP000292423">
    <property type="component" value="Unassembled WGS sequence"/>
</dbReference>
<dbReference type="SUPFAM" id="SSF53474">
    <property type="entry name" value="alpha/beta-Hydrolases"/>
    <property type="match status" value="1"/>
</dbReference>
<reference evidence="3 4" key="1">
    <citation type="submission" date="2019-02" db="EMBL/GenBank/DDBJ databases">
        <title>Genomic Encyclopedia of Type Strains, Phase IV (KMG-IV): sequencing the most valuable type-strain genomes for metagenomic binning, comparative biology and taxonomic classification.</title>
        <authorList>
            <person name="Goeker M."/>
        </authorList>
    </citation>
    <scope>NUCLEOTIDE SEQUENCE [LARGE SCALE GENOMIC DNA]</scope>
    <source>
        <strain evidence="3 4">DSM 105135</strain>
    </source>
</reference>
<evidence type="ECO:0000259" key="2">
    <source>
        <dbReference type="Pfam" id="PF00561"/>
    </source>
</evidence>
<dbReference type="InterPro" id="IPR029058">
    <property type="entry name" value="AB_hydrolase_fold"/>
</dbReference>
<comment type="caution">
    <text evidence="3">The sequence shown here is derived from an EMBL/GenBank/DDBJ whole genome shotgun (WGS) entry which is preliminary data.</text>
</comment>
<proteinExistence type="predicted"/>
<feature type="signal peptide" evidence="1">
    <location>
        <begin position="1"/>
        <end position="23"/>
    </location>
</feature>
<dbReference type="Gene3D" id="3.40.50.1820">
    <property type="entry name" value="alpha/beta hydrolase"/>
    <property type="match status" value="1"/>
</dbReference>
<dbReference type="InterPro" id="IPR000073">
    <property type="entry name" value="AB_hydrolase_1"/>
</dbReference>
<accession>A0A4Q7Z4U2</accession>
<gene>
    <name evidence="3" type="ORF">EV700_1821</name>
</gene>
<name>A0A4Q7Z4U2_9GAMM</name>
<dbReference type="AlphaFoldDB" id="A0A4Q7Z4U2"/>
<organism evidence="3 4">
    <name type="scientific">Fluviicoccus keumensis</name>
    <dbReference type="NCBI Taxonomy" id="1435465"/>
    <lineage>
        <taxon>Bacteria</taxon>
        <taxon>Pseudomonadati</taxon>
        <taxon>Pseudomonadota</taxon>
        <taxon>Gammaproteobacteria</taxon>
        <taxon>Moraxellales</taxon>
        <taxon>Moraxellaceae</taxon>
        <taxon>Fluviicoccus</taxon>
    </lineage>
</organism>
<keyword evidence="1" id="KW-0732">Signal</keyword>
<protein>
    <submittedName>
        <fullName evidence="3">Triacylglycerol lipase</fullName>
    </submittedName>
</protein>
<feature type="chain" id="PRO_5020871476" evidence="1">
    <location>
        <begin position="24"/>
        <end position="312"/>
    </location>
</feature>